<keyword evidence="2 6" id="KW-0472">Membrane</keyword>
<dbReference type="InterPro" id="IPR003599">
    <property type="entry name" value="Ig_sub"/>
</dbReference>
<evidence type="ECO:0000313" key="9">
    <source>
        <dbReference type="Proteomes" id="UP000596742"/>
    </source>
</evidence>
<dbReference type="Proteomes" id="UP000596742">
    <property type="component" value="Unassembled WGS sequence"/>
</dbReference>
<dbReference type="AlphaFoldDB" id="A0A8B6BMD6"/>
<dbReference type="PROSITE" id="PS50835">
    <property type="entry name" value="IG_LIKE"/>
    <property type="match status" value="1"/>
</dbReference>
<keyword evidence="6" id="KW-1133">Transmembrane helix</keyword>
<evidence type="ECO:0000256" key="5">
    <source>
        <dbReference type="ARBA" id="ARBA00023319"/>
    </source>
</evidence>
<dbReference type="OrthoDB" id="6158624at2759"/>
<dbReference type="InterPro" id="IPR003598">
    <property type="entry name" value="Ig_sub2"/>
</dbReference>
<dbReference type="SUPFAM" id="SSF48726">
    <property type="entry name" value="Immunoglobulin"/>
    <property type="match status" value="1"/>
</dbReference>
<evidence type="ECO:0000259" key="7">
    <source>
        <dbReference type="PROSITE" id="PS50835"/>
    </source>
</evidence>
<keyword evidence="3" id="KW-1015">Disulfide bond</keyword>
<dbReference type="Pfam" id="PF08205">
    <property type="entry name" value="C2-set_2"/>
    <property type="match status" value="1"/>
</dbReference>
<reference evidence="8" key="1">
    <citation type="submission" date="2018-11" db="EMBL/GenBank/DDBJ databases">
        <authorList>
            <person name="Alioto T."/>
            <person name="Alioto T."/>
        </authorList>
    </citation>
    <scope>NUCLEOTIDE SEQUENCE</scope>
</reference>
<dbReference type="PANTHER" id="PTHR11640:SF31">
    <property type="entry name" value="IRREGULAR CHIASM C-ROUGHEST PROTEIN-RELATED"/>
    <property type="match status" value="1"/>
</dbReference>
<evidence type="ECO:0000256" key="1">
    <source>
        <dbReference type="ARBA" id="ARBA00004479"/>
    </source>
</evidence>
<comment type="subcellular location">
    <subcellularLocation>
        <location evidence="1">Membrane</location>
        <topology evidence="1">Single-pass type I membrane protein</topology>
    </subcellularLocation>
</comment>
<evidence type="ECO:0000313" key="8">
    <source>
        <dbReference type="EMBL" id="VDH92683.1"/>
    </source>
</evidence>
<dbReference type="PANTHER" id="PTHR11640">
    <property type="entry name" value="NEPHRIN"/>
    <property type="match status" value="1"/>
</dbReference>
<accession>A0A8B6BMD6</accession>
<keyword evidence="5" id="KW-0393">Immunoglobulin domain</keyword>
<dbReference type="CDD" id="cd00096">
    <property type="entry name" value="Ig"/>
    <property type="match status" value="1"/>
</dbReference>
<dbReference type="GO" id="GO:0050839">
    <property type="term" value="F:cell adhesion molecule binding"/>
    <property type="evidence" value="ECO:0007669"/>
    <property type="project" value="TreeGrafter"/>
</dbReference>
<dbReference type="InterPro" id="IPR013162">
    <property type="entry name" value="CD80_C2-set"/>
</dbReference>
<keyword evidence="9" id="KW-1185">Reference proteome</keyword>
<name>A0A8B6BMD6_MYTGA</name>
<dbReference type="Pfam" id="PF13927">
    <property type="entry name" value="Ig_3"/>
    <property type="match status" value="1"/>
</dbReference>
<dbReference type="GO" id="GO:0005886">
    <property type="term" value="C:plasma membrane"/>
    <property type="evidence" value="ECO:0007669"/>
    <property type="project" value="TreeGrafter"/>
</dbReference>
<evidence type="ECO:0000256" key="3">
    <source>
        <dbReference type="ARBA" id="ARBA00023157"/>
    </source>
</evidence>
<dbReference type="GO" id="GO:0098609">
    <property type="term" value="P:cell-cell adhesion"/>
    <property type="evidence" value="ECO:0007669"/>
    <property type="project" value="TreeGrafter"/>
</dbReference>
<dbReference type="GO" id="GO:0005911">
    <property type="term" value="C:cell-cell junction"/>
    <property type="evidence" value="ECO:0007669"/>
    <property type="project" value="TreeGrafter"/>
</dbReference>
<keyword evidence="6" id="KW-0812">Transmembrane</keyword>
<dbReference type="SMART" id="SM00409">
    <property type="entry name" value="IG"/>
    <property type="match status" value="2"/>
</dbReference>
<dbReference type="InterPro" id="IPR013783">
    <property type="entry name" value="Ig-like_fold"/>
</dbReference>
<evidence type="ECO:0000256" key="4">
    <source>
        <dbReference type="ARBA" id="ARBA00023180"/>
    </source>
</evidence>
<organism evidence="8 9">
    <name type="scientific">Mytilus galloprovincialis</name>
    <name type="common">Mediterranean mussel</name>
    <dbReference type="NCBI Taxonomy" id="29158"/>
    <lineage>
        <taxon>Eukaryota</taxon>
        <taxon>Metazoa</taxon>
        <taxon>Spiralia</taxon>
        <taxon>Lophotrochozoa</taxon>
        <taxon>Mollusca</taxon>
        <taxon>Bivalvia</taxon>
        <taxon>Autobranchia</taxon>
        <taxon>Pteriomorphia</taxon>
        <taxon>Mytilida</taxon>
        <taxon>Mytiloidea</taxon>
        <taxon>Mytilidae</taxon>
        <taxon>Mytilinae</taxon>
        <taxon>Mytilus</taxon>
    </lineage>
</organism>
<feature type="non-terminal residue" evidence="8">
    <location>
        <position position="437"/>
    </location>
</feature>
<gene>
    <name evidence="8" type="ORF">MGAL_10B068149</name>
</gene>
<dbReference type="EMBL" id="UYJE01000361">
    <property type="protein sequence ID" value="VDH92683.1"/>
    <property type="molecule type" value="Genomic_DNA"/>
</dbReference>
<keyword evidence="4" id="KW-0325">Glycoprotein</keyword>
<sequence length="437" mass="49193">MFGPDKPAKLLSSGNYLYGRVTLTKIIRTSTNATIIFHVLNCVDEKDYMCQCYYDKNDALFREMSPPTWISIQATSSKPDSISTIIVRSSKSQTQGYSSSIYKASVSTNTYDNLNSRASSIDTVTTDHLRSNEKNPLVIHEGDTVIFTCTGDIGRPPGKLIWQKTFPQGKKPITYSNETTDIEEIPGTCTLKGTSHLTVKLYAEDIKAEIRCFEGSQVNTPGMHLATEPFDVHFQVNHLDITKQPNQKQYDTKTGNITLTCNGNGNPQPTYTWFKEGEYNTILSNQSFYVIENVIEDNSGVYICEVYNIIEDIRYRKSKSVEIYIVYVVPVVCVALFIGICVAVLKRYCIRPNGKKQEENYYQTFSHDGITVNSEYSSVIHPNNTSAAGETGDNLVCYNCKKANKNKSRNNAFDLAVVYDEIDQRVTMKYELSKIDG</sequence>
<dbReference type="Gene3D" id="2.60.40.10">
    <property type="entry name" value="Immunoglobulins"/>
    <property type="match status" value="2"/>
</dbReference>
<dbReference type="SMART" id="SM00408">
    <property type="entry name" value="IGc2"/>
    <property type="match status" value="1"/>
</dbReference>
<protein>
    <submittedName>
        <fullName evidence="8">Cell adhesion molecule 3</fullName>
    </submittedName>
</protein>
<proteinExistence type="predicted"/>
<feature type="transmembrane region" description="Helical" evidence="6">
    <location>
        <begin position="324"/>
        <end position="345"/>
    </location>
</feature>
<dbReference type="InterPro" id="IPR036179">
    <property type="entry name" value="Ig-like_dom_sf"/>
</dbReference>
<evidence type="ECO:0000256" key="2">
    <source>
        <dbReference type="ARBA" id="ARBA00023136"/>
    </source>
</evidence>
<comment type="caution">
    <text evidence="8">The sequence shown here is derived from an EMBL/GenBank/DDBJ whole genome shotgun (WGS) entry which is preliminary data.</text>
</comment>
<evidence type="ECO:0000256" key="6">
    <source>
        <dbReference type="SAM" id="Phobius"/>
    </source>
</evidence>
<feature type="domain" description="Ig-like" evidence="7">
    <location>
        <begin position="245"/>
        <end position="322"/>
    </location>
</feature>
<dbReference type="InterPro" id="IPR007110">
    <property type="entry name" value="Ig-like_dom"/>
</dbReference>
<dbReference type="InterPro" id="IPR051275">
    <property type="entry name" value="Cell_adhesion_signaling"/>
</dbReference>